<dbReference type="EMBL" id="OZ075133">
    <property type="protein sequence ID" value="CAL4986794.1"/>
    <property type="molecule type" value="Genomic_DNA"/>
</dbReference>
<evidence type="ECO:0000313" key="3">
    <source>
        <dbReference type="Proteomes" id="UP001497457"/>
    </source>
</evidence>
<gene>
    <name evidence="2" type="ORF">URODEC1_LOCUS58527</name>
</gene>
<protein>
    <recommendedName>
        <fullName evidence="1">KIB1-4 beta-propeller domain-containing protein</fullName>
    </recommendedName>
</protein>
<dbReference type="PANTHER" id="PTHR33110">
    <property type="entry name" value="F-BOX/KELCH-REPEAT PROTEIN-RELATED"/>
    <property type="match status" value="1"/>
</dbReference>
<dbReference type="AlphaFoldDB" id="A0ABC9AUD1"/>
<name>A0ABC9AUD1_9POAL</name>
<dbReference type="InterPro" id="IPR036047">
    <property type="entry name" value="F-box-like_dom_sf"/>
</dbReference>
<dbReference type="Pfam" id="PF03478">
    <property type="entry name" value="Beta-prop_KIB1-4"/>
    <property type="match status" value="1"/>
</dbReference>
<dbReference type="Gene3D" id="1.20.1280.50">
    <property type="match status" value="1"/>
</dbReference>
<dbReference type="Proteomes" id="UP001497457">
    <property type="component" value="Chromosome 23rd"/>
</dbReference>
<feature type="domain" description="KIB1-4 beta-propeller" evidence="1">
    <location>
        <begin position="71"/>
        <end position="362"/>
    </location>
</feature>
<keyword evidence="3" id="KW-1185">Reference proteome</keyword>
<sequence>MAELPPRCPSPAPWADIPAELAGLVLLRLRAHVDRVRFAAVCRHWRTAARQTPLPPPLPLLALSDGTTHGLPDGEPFCLRRRCAGYSDASGNWLVFARDDGGCCCYLRNAFSDATVTLPAPSRVRRAQYMSREPCDRPCKELTVHKILYCSPQLVAALVDVFGEEIVRIAVCQLGANSWWSVHVGHRTPQFIDMVFHSGQLYAYDEYRNGLFAIDVSVNQSTGDPWVSGTRLAVHRDFCGPCTFVHCESETITMQSIYLVESCGDLLMVCRTVYGMWKWKRFPTEPEKSITVVGTERNEFEVYKADFEEMQWTKVTAIGDDQVLFLRGRSSRSVCVSGHEMPGDSIIFMENDVEDANWYDEDIRSSCSVYSMKDTKVSPLLPMVSWKRGAVSATWLFP</sequence>
<evidence type="ECO:0000313" key="2">
    <source>
        <dbReference type="EMBL" id="CAL4986794.1"/>
    </source>
</evidence>
<evidence type="ECO:0000259" key="1">
    <source>
        <dbReference type="Pfam" id="PF03478"/>
    </source>
</evidence>
<dbReference type="SUPFAM" id="SSF81383">
    <property type="entry name" value="F-box domain"/>
    <property type="match status" value="1"/>
</dbReference>
<organism evidence="2 3">
    <name type="scientific">Urochloa decumbens</name>
    <dbReference type="NCBI Taxonomy" id="240449"/>
    <lineage>
        <taxon>Eukaryota</taxon>
        <taxon>Viridiplantae</taxon>
        <taxon>Streptophyta</taxon>
        <taxon>Embryophyta</taxon>
        <taxon>Tracheophyta</taxon>
        <taxon>Spermatophyta</taxon>
        <taxon>Magnoliopsida</taxon>
        <taxon>Liliopsida</taxon>
        <taxon>Poales</taxon>
        <taxon>Poaceae</taxon>
        <taxon>PACMAD clade</taxon>
        <taxon>Panicoideae</taxon>
        <taxon>Panicodae</taxon>
        <taxon>Paniceae</taxon>
        <taxon>Melinidinae</taxon>
        <taxon>Urochloa</taxon>
    </lineage>
</organism>
<reference evidence="2" key="1">
    <citation type="submission" date="2024-10" db="EMBL/GenBank/DDBJ databases">
        <authorList>
            <person name="Ryan C."/>
        </authorList>
    </citation>
    <scope>NUCLEOTIDE SEQUENCE [LARGE SCALE GENOMIC DNA]</scope>
</reference>
<proteinExistence type="predicted"/>
<dbReference type="InterPro" id="IPR005174">
    <property type="entry name" value="KIB1-4_b-propeller"/>
</dbReference>
<accession>A0ABC9AUD1</accession>
<dbReference type="PANTHER" id="PTHR33110:SF111">
    <property type="entry name" value="DUF295 DOMAIN-CONTAINING PROTEIN"/>
    <property type="match status" value="1"/>
</dbReference>